<dbReference type="EMBL" id="CAJFDH010000006">
    <property type="protein sequence ID" value="CAD5230301.1"/>
    <property type="molecule type" value="Genomic_DNA"/>
</dbReference>
<reference evidence="1" key="1">
    <citation type="submission" date="2020-09" db="EMBL/GenBank/DDBJ databases">
        <authorList>
            <person name="Kikuchi T."/>
        </authorList>
    </citation>
    <scope>NUCLEOTIDE SEQUENCE</scope>
    <source>
        <strain evidence="1">SH1</strain>
    </source>
</reference>
<evidence type="ECO:0000313" key="1">
    <source>
        <dbReference type="EMBL" id="CAD5230301.1"/>
    </source>
</evidence>
<sequence length="115" mass="13708">MWVPPRKQVLAFRCNYVRFFDKKSFSDVALRNVTCATDRVDYDLLMMNSKRERFWRCRNIWTMGKTNRLLIYYSVRQGPTTNRVQDHTADLDSTQITSRSVKKTRTKMISDETSL</sequence>
<evidence type="ECO:0000313" key="2">
    <source>
        <dbReference type="Proteomes" id="UP000614601"/>
    </source>
</evidence>
<comment type="caution">
    <text evidence="1">The sequence shown here is derived from an EMBL/GenBank/DDBJ whole genome shotgun (WGS) entry which is preliminary data.</text>
</comment>
<dbReference type="Proteomes" id="UP000614601">
    <property type="component" value="Unassembled WGS sequence"/>
</dbReference>
<organism evidence="1 2">
    <name type="scientific">Bursaphelenchus okinawaensis</name>
    <dbReference type="NCBI Taxonomy" id="465554"/>
    <lineage>
        <taxon>Eukaryota</taxon>
        <taxon>Metazoa</taxon>
        <taxon>Ecdysozoa</taxon>
        <taxon>Nematoda</taxon>
        <taxon>Chromadorea</taxon>
        <taxon>Rhabditida</taxon>
        <taxon>Tylenchina</taxon>
        <taxon>Tylenchomorpha</taxon>
        <taxon>Aphelenchoidea</taxon>
        <taxon>Aphelenchoididae</taxon>
        <taxon>Bursaphelenchus</taxon>
    </lineage>
</organism>
<dbReference type="AlphaFoldDB" id="A0A811LRL3"/>
<proteinExistence type="predicted"/>
<dbReference type="EMBL" id="CAJFCW020000006">
    <property type="protein sequence ID" value="CAG9127686.1"/>
    <property type="molecule type" value="Genomic_DNA"/>
</dbReference>
<name>A0A811LRL3_9BILA</name>
<protein>
    <submittedName>
        <fullName evidence="1">Uncharacterized protein</fullName>
    </submittedName>
</protein>
<keyword evidence="2" id="KW-1185">Reference proteome</keyword>
<accession>A0A811LRL3</accession>
<dbReference type="Proteomes" id="UP000783686">
    <property type="component" value="Unassembled WGS sequence"/>
</dbReference>
<gene>
    <name evidence="1" type="ORF">BOKJ2_LOCUS14067</name>
</gene>